<sequence>MAAAPESCFICGRAVLHAESGPMWQTGFYAVYSHRSHTNDTNTPAHLSRHTLRGVQGPLELNSSELDPEAQGNIIPFDVRSSYFGPISEHPPEHVLLEAGNAWGFVFHVACKTLLELSSTALLDPQAIMDLCLSFPDNGGKVNWGHDYGGLLRGYNVPVPPGEEPSMWRRTPEWRRLHAENPVHIPAVAGLFELYAGGGVVHLQSNSGLHSQKPGADIFANLPGEILVQILSLLSPKDVVSVRRASHAVAGAPLTAKFWESRFEPGQEFAHIPEARRYFSSLSAPQWQSICAVLQDMHSFSAVADRKRIWGLCSGINGLLKMMGETPCRGTPVWTRREPDIDREIDEYVMAGNDEAEDPQERTRESCVVRNRSIFIPSGLSAVFVSFVDIFGVQYISGLRFVQRGGSSVEIGYIHADNELCISLGPNISEISGFCMAETRRGLRALALVDGNGAESQWVGDHSGVPKRRLIYDTTFPRINKFLGGFDALKMVLIGLQADFQATDDSLTELCDDAIWYPEIPDRDMTFIGVSEEIPYSTGGPWCVMNYDCFPDYRAGQIGPLKRILIQLRRLDGVSLKIVSITLKHEHGECGIALPGITVESDDDFEAWPNVPARDDQLAFEFQDGEYIEEMAMQNFGIALQGFKITTNRQRSALFPSNLDFYDGPAYEFSSYPAPDVRYVRVGPEPIVGIWATMSSTQGIENFGFVAL</sequence>
<accession>A0A8K0WM77</accession>
<dbReference type="EMBL" id="JAGPNK010000013">
    <property type="protein sequence ID" value="KAH7309794.1"/>
    <property type="molecule type" value="Genomic_DNA"/>
</dbReference>
<feature type="domain" description="F-box" evidence="1">
    <location>
        <begin position="216"/>
        <end position="262"/>
    </location>
</feature>
<dbReference type="PROSITE" id="PS50181">
    <property type="entry name" value="FBOX"/>
    <property type="match status" value="1"/>
</dbReference>
<name>A0A8K0WM77_9HYPO</name>
<reference evidence="2" key="1">
    <citation type="journal article" date="2021" name="Nat. Commun.">
        <title>Genetic determinants of endophytism in the Arabidopsis root mycobiome.</title>
        <authorList>
            <person name="Mesny F."/>
            <person name="Miyauchi S."/>
            <person name="Thiergart T."/>
            <person name="Pickel B."/>
            <person name="Atanasova L."/>
            <person name="Karlsson M."/>
            <person name="Huettel B."/>
            <person name="Barry K.W."/>
            <person name="Haridas S."/>
            <person name="Chen C."/>
            <person name="Bauer D."/>
            <person name="Andreopoulos W."/>
            <person name="Pangilinan J."/>
            <person name="LaButti K."/>
            <person name="Riley R."/>
            <person name="Lipzen A."/>
            <person name="Clum A."/>
            <person name="Drula E."/>
            <person name="Henrissat B."/>
            <person name="Kohler A."/>
            <person name="Grigoriev I.V."/>
            <person name="Martin F.M."/>
            <person name="Hacquard S."/>
        </authorList>
    </citation>
    <scope>NUCLEOTIDE SEQUENCE</scope>
    <source>
        <strain evidence="2">MPI-CAGE-CH-0235</strain>
    </source>
</reference>
<protein>
    <recommendedName>
        <fullName evidence="1">F-box domain-containing protein</fullName>
    </recommendedName>
</protein>
<dbReference type="Proteomes" id="UP000813444">
    <property type="component" value="Unassembled WGS sequence"/>
</dbReference>
<keyword evidence="3" id="KW-1185">Reference proteome</keyword>
<evidence type="ECO:0000313" key="3">
    <source>
        <dbReference type="Proteomes" id="UP000813444"/>
    </source>
</evidence>
<comment type="caution">
    <text evidence="2">The sequence shown here is derived from an EMBL/GenBank/DDBJ whole genome shotgun (WGS) entry which is preliminary data.</text>
</comment>
<organism evidence="2 3">
    <name type="scientific">Stachybotrys elegans</name>
    <dbReference type="NCBI Taxonomy" id="80388"/>
    <lineage>
        <taxon>Eukaryota</taxon>
        <taxon>Fungi</taxon>
        <taxon>Dikarya</taxon>
        <taxon>Ascomycota</taxon>
        <taxon>Pezizomycotina</taxon>
        <taxon>Sordariomycetes</taxon>
        <taxon>Hypocreomycetidae</taxon>
        <taxon>Hypocreales</taxon>
        <taxon>Stachybotryaceae</taxon>
        <taxon>Stachybotrys</taxon>
    </lineage>
</organism>
<dbReference type="Pfam" id="PF24539">
    <property type="entry name" value="DUF7600"/>
    <property type="match status" value="1"/>
</dbReference>
<evidence type="ECO:0000259" key="1">
    <source>
        <dbReference type="PROSITE" id="PS50181"/>
    </source>
</evidence>
<dbReference type="CDD" id="cd09917">
    <property type="entry name" value="F-box_SF"/>
    <property type="match status" value="1"/>
</dbReference>
<dbReference type="OrthoDB" id="5273847at2759"/>
<evidence type="ECO:0000313" key="2">
    <source>
        <dbReference type="EMBL" id="KAH7309794.1"/>
    </source>
</evidence>
<dbReference type="AlphaFoldDB" id="A0A8K0WM77"/>
<dbReference type="InterPro" id="IPR036047">
    <property type="entry name" value="F-box-like_dom_sf"/>
</dbReference>
<dbReference type="InterPro" id="IPR056021">
    <property type="entry name" value="DUF7600"/>
</dbReference>
<dbReference type="InterPro" id="IPR001810">
    <property type="entry name" value="F-box_dom"/>
</dbReference>
<dbReference type="SUPFAM" id="SSF81383">
    <property type="entry name" value="F-box domain"/>
    <property type="match status" value="1"/>
</dbReference>
<gene>
    <name evidence="2" type="ORF">B0I35DRAFT_440639</name>
</gene>
<proteinExistence type="predicted"/>
<dbReference type="Pfam" id="PF12937">
    <property type="entry name" value="F-box-like"/>
    <property type="match status" value="1"/>
</dbReference>